<feature type="compositionally biased region" description="Basic and acidic residues" evidence="1">
    <location>
        <begin position="20"/>
        <end position="34"/>
    </location>
</feature>
<reference evidence="2 3" key="1">
    <citation type="submission" date="2014-02" db="EMBL/GenBank/DDBJ databases">
        <title>Single nucleus genome sequencing reveals high similarity among nuclei of an endomycorrhizal fungus.</title>
        <authorList>
            <person name="Lin K."/>
            <person name="Geurts R."/>
            <person name="Zhang Z."/>
            <person name="Limpens E."/>
            <person name="Saunders D.G."/>
            <person name="Mu D."/>
            <person name="Pang E."/>
            <person name="Cao H."/>
            <person name="Cha H."/>
            <person name="Lin T."/>
            <person name="Zhou Q."/>
            <person name="Shang Y."/>
            <person name="Li Y."/>
            <person name="Ivanov S."/>
            <person name="Sharma T."/>
            <person name="Velzen R.V."/>
            <person name="Ruijter N.D."/>
            <person name="Aanen D.K."/>
            <person name="Win J."/>
            <person name="Kamoun S."/>
            <person name="Bisseling T."/>
            <person name="Huang S."/>
        </authorList>
    </citation>
    <scope>NUCLEOTIDE SEQUENCE [LARGE SCALE GENOMIC DNA]</scope>
    <source>
        <strain evidence="3">DAOM197198w</strain>
    </source>
</reference>
<organism evidence="2 3">
    <name type="scientific">Rhizophagus irregularis (strain DAOM 197198w)</name>
    <name type="common">Glomus intraradices</name>
    <dbReference type="NCBI Taxonomy" id="1432141"/>
    <lineage>
        <taxon>Eukaryota</taxon>
        <taxon>Fungi</taxon>
        <taxon>Fungi incertae sedis</taxon>
        <taxon>Mucoromycota</taxon>
        <taxon>Glomeromycotina</taxon>
        <taxon>Glomeromycetes</taxon>
        <taxon>Glomerales</taxon>
        <taxon>Glomeraceae</taxon>
        <taxon>Rhizophagus</taxon>
    </lineage>
</organism>
<dbReference type="EMBL" id="JEMT01024267">
    <property type="protein sequence ID" value="EXX62960.1"/>
    <property type="molecule type" value="Genomic_DNA"/>
</dbReference>
<name>A0A015J7X4_RHIIW</name>
<evidence type="ECO:0000313" key="3">
    <source>
        <dbReference type="Proteomes" id="UP000022910"/>
    </source>
</evidence>
<protein>
    <submittedName>
        <fullName evidence="2">Uncharacterized protein</fullName>
    </submittedName>
</protein>
<feature type="compositionally biased region" description="Low complexity" evidence="1">
    <location>
        <begin position="35"/>
        <end position="50"/>
    </location>
</feature>
<accession>A0A015J7X4</accession>
<comment type="caution">
    <text evidence="2">The sequence shown here is derived from an EMBL/GenBank/DDBJ whole genome shotgun (WGS) entry which is preliminary data.</text>
</comment>
<dbReference type="HOGENOM" id="CLU_2528658_0_0_1"/>
<keyword evidence="3" id="KW-1185">Reference proteome</keyword>
<evidence type="ECO:0000256" key="1">
    <source>
        <dbReference type="SAM" id="MobiDB-lite"/>
    </source>
</evidence>
<feature type="region of interest" description="Disordered" evidence="1">
    <location>
        <begin position="1"/>
        <end position="84"/>
    </location>
</feature>
<proteinExistence type="predicted"/>
<dbReference type="Proteomes" id="UP000022910">
    <property type="component" value="Unassembled WGS sequence"/>
</dbReference>
<feature type="compositionally biased region" description="Basic residues" evidence="1">
    <location>
        <begin position="75"/>
        <end position="84"/>
    </location>
</feature>
<sequence length="84" mass="9929">MEIFPLNIRNVKSNPRRNNRNKESIEKQQIEKQNKLPNKSSNSKSTPQPTLRRSSRKKTNVEKRPIDEGNNSSKPAKKRQYKRK</sequence>
<dbReference type="AlphaFoldDB" id="A0A015J7X4"/>
<evidence type="ECO:0000313" key="2">
    <source>
        <dbReference type="EMBL" id="EXX62960.1"/>
    </source>
</evidence>
<gene>
    <name evidence="2" type="ORF">RirG_156830</name>
</gene>